<reference evidence="9 10" key="2">
    <citation type="submission" date="2018-06" db="EMBL/GenBank/DDBJ databases">
        <title>Metagenomic assembly of (sub)arctic Cyanobacteria and their associated microbiome from non-axenic cultures.</title>
        <authorList>
            <person name="Baurain D."/>
        </authorList>
    </citation>
    <scope>NUCLEOTIDE SEQUENCE [LARGE SCALE GENOMIC DNA]</scope>
    <source>
        <strain evidence="9">ULC027bin1</strain>
    </source>
</reference>
<dbReference type="GO" id="GO:0032259">
    <property type="term" value="P:methylation"/>
    <property type="evidence" value="ECO:0007669"/>
    <property type="project" value="UniProtKB-KW"/>
</dbReference>
<dbReference type="Gene3D" id="1.10.1020.10">
    <property type="entry name" value="Adenine-specific Methyltransferase, Domain 2"/>
    <property type="match status" value="1"/>
</dbReference>
<evidence type="ECO:0000256" key="2">
    <source>
        <dbReference type="ARBA" id="ARBA00011900"/>
    </source>
</evidence>
<reference evidence="10" key="1">
    <citation type="submission" date="2018-04" db="EMBL/GenBank/DDBJ databases">
        <authorList>
            <person name="Cornet L."/>
        </authorList>
    </citation>
    <scope>NUCLEOTIDE SEQUENCE [LARGE SCALE GENOMIC DNA]</scope>
</reference>
<evidence type="ECO:0000256" key="1">
    <source>
        <dbReference type="ARBA" id="ARBA00006594"/>
    </source>
</evidence>
<dbReference type="GO" id="GO:0006298">
    <property type="term" value="P:mismatch repair"/>
    <property type="evidence" value="ECO:0007669"/>
    <property type="project" value="TreeGrafter"/>
</dbReference>
<proteinExistence type="inferred from homology"/>
<dbReference type="GO" id="GO:0009307">
    <property type="term" value="P:DNA restriction-modification system"/>
    <property type="evidence" value="ECO:0007669"/>
    <property type="project" value="InterPro"/>
</dbReference>
<gene>
    <name evidence="9" type="ORF">DCF15_21815</name>
</gene>
<evidence type="ECO:0000313" key="10">
    <source>
        <dbReference type="Proteomes" id="UP000249794"/>
    </source>
</evidence>
<evidence type="ECO:0000256" key="6">
    <source>
        <dbReference type="ARBA" id="ARBA00047942"/>
    </source>
</evidence>
<comment type="similarity">
    <text evidence="1 8">Belongs to the N(4)/N(6)-methyltransferase family.</text>
</comment>
<dbReference type="AlphaFoldDB" id="A0A2W4WK14"/>
<dbReference type="InterPro" id="IPR029063">
    <property type="entry name" value="SAM-dependent_MTases_sf"/>
</dbReference>
<keyword evidence="5 8" id="KW-0949">S-adenosyl-L-methionine</keyword>
<dbReference type="InterPro" id="IPR002052">
    <property type="entry name" value="DNA_methylase_N6_adenine_CS"/>
</dbReference>
<dbReference type="SUPFAM" id="SSF53335">
    <property type="entry name" value="S-adenosyl-L-methionine-dependent methyltransferases"/>
    <property type="match status" value="1"/>
</dbReference>
<evidence type="ECO:0000256" key="4">
    <source>
        <dbReference type="ARBA" id="ARBA00022679"/>
    </source>
</evidence>
<evidence type="ECO:0000256" key="7">
    <source>
        <dbReference type="PIRSR" id="PIRSR000398-1"/>
    </source>
</evidence>
<dbReference type="PIRSF" id="PIRSF000398">
    <property type="entry name" value="M_m6A_EcoRV"/>
    <property type="match status" value="1"/>
</dbReference>
<dbReference type="NCBIfam" id="TIGR00571">
    <property type="entry name" value="dam"/>
    <property type="match status" value="1"/>
</dbReference>
<sequence>MLKKTVPIPIANVACKPFLKWVGGKTQLLPQLIARSPKQFERYFEPFIGGGALFFRLQPQPAFISDINPELINCYKVVRDDVHSLIKDLSQHIYEKDYYYALRNADRSAEFSQWPATQRASRLLYLNKTCFNGLYRVNAAGQFNVPIGRYRNPKILDEKNLLACSQALRHTQIIQAEFTAIEQSVRKDDFVYFDPPYAPISETSDFTSYTKQGFDSAMQETLSQLCKTLDQQGVKFMVSNSNAPLVLDLYKEFNITFVEASRTINSKSAKRGKIKEVLITNYRR</sequence>
<dbReference type="Proteomes" id="UP000249794">
    <property type="component" value="Unassembled WGS sequence"/>
</dbReference>
<feature type="binding site" evidence="7">
    <location>
        <position position="21"/>
    </location>
    <ligand>
        <name>S-adenosyl-L-methionine</name>
        <dbReference type="ChEBI" id="CHEBI:59789"/>
    </ligand>
</feature>
<feature type="binding site" evidence="7">
    <location>
        <position position="66"/>
    </location>
    <ligand>
        <name>S-adenosyl-L-methionine</name>
        <dbReference type="ChEBI" id="CHEBI:59789"/>
    </ligand>
</feature>
<feature type="binding site" evidence="7">
    <location>
        <position position="194"/>
    </location>
    <ligand>
        <name>S-adenosyl-L-methionine</name>
        <dbReference type="ChEBI" id="CHEBI:59789"/>
    </ligand>
</feature>
<dbReference type="InterPro" id="IPR012263">
    <property type="entry name" value="M_m6A_EcoRV"/>
</dbReference>
<dbReference type="InterPro" id="IPR012327">
    <property type="entry name" value="MeTrfase_D12"/>
</dbReference>
<accession>A0A2W4WK14</accession>
<organism evidence="9 10">
    <name type="scientific">Phormidesmis priestleyi</name>
    <dbReference type="NCBI Taxonomy" id="268141"/>
    <lineage>
        <taxon>Bacteria</taxon>
        <taxon>Bacillati</taxon>
        <taxon>Cyanobacteriota</taxon>
        <taxon>Cyanophyceae</taxon>
        <taxon>Leptolyngbyales</taxon>
        <taxon>Leptolyngbyaceae</taxon>
        <taxon>Phormidesmis</taxon>
    </lineage>
</organism>
<dbReference type="Pfam" id="PF02086">
    <property type="entry name" value="MethyltransfD12"/>
    <property type="match status" value="1"/>
</dbReference>
<dbReference type="Gene3D" id="3.40.50.150">
    <property type="entry name" value="Vaccinia Virus protein VP39"/>
    <property type="match status" value="1"/>
</dbReference>
<evidence type="ECO:0000256" key="3">
    <source>
        <dbReference type="ARBA" id="ARBA00022603"/>
    </source>
</evidence>
<evidence type="ECO:0000256" key="8">
    <source>
        <dbReference type="RuleBase" id="RU361257"/>
    </source>
</evidence>
<keyword evidence="4 8" id="KW-0808">Transferase</keyword>
<dbReference type="EMBL" id="QBMP01000370">
    <property type="protein sequence ID" value="PZO44830.1"/>
    <property type="molecule type" value="Genomic_DNA"/>
</dbReference>
<dbReference type="GO" id="GO:0043565">
    <property type="term" value="F:sequence-specific DNA binding"/>
    <property type="evidence" value="ECO:0007669"/>
    <property type="project" value="TreeGrafter"/>
</dbReference>
<dbReference type="PRINTS" id="PR00505">
    <property type="entry name" value="D12N6MTFRASE"/>
</dbReference>
<dbReference type="PROSITE" id="PS00092">
    <property type="entry name" value="N6_MTASE"/>
    <property type="match status" value="1"/>
</dbReference>
<dbReference type="GO" id="GO:0009007">
    <property type="term" value="F:site-specific DNA-methyltransferase (adenine-specific) activity"/>
    <property type="evidence" value="ECO:0007669"/>
    <property type="project" value="UniProtKB-UniRule"/>
</dbReference>
<evidence type="ECO:0000256" key="5">
    <source>
        <dbReference type="ARBA" id="ARBA00022691"/>
    </source>
</evidence>
<dbReference type="PANTHER" id="PTHR30481">
    <property type="entry name" value="DNA ADENINE METHYLASE"/>
    <property type="match status" value="1"/>
</dbReference>
<dbReference type="PANTHER" id="PTHR30481:SF3">
    <property type="entry name" value="DNA ADENINE METHYLASE"/>
    <property type="match status" value="1"/>
</dbReference>
<feature type="binding site" evidence="7">
    <location>
        <position position="25"/>
    </location>
    <ligand>
        <name>S-adenosyl-L-methionine</name>
        <dbReference type="ChEBI" id="CHEBI:59789"/>
    </ligand>
</feature>
<comment type="catalytic activity">
    <reaction evidence="6 8">
        <text>a 2'-deoxyadenosine in DNA + S-adenosyl-L-methionine = an N(6)-methyl-2'-deoxyadenosine in DNA + S-adenosyl-L-homocysteine + H(+)</text>
        <dbReference type="Rhea" id="RHEA:15197"/>
        <dbReference type="Rhea" id="RHEA-COMP:12418"/>
        <dbReference type="Rhea" id="RHEA-COMP:12419"/>
        <dbReference type="ChEBI" id="CHEBI:15378"/>
        <dbReference type="ChEBI" id="CHEBI:57856"/>
        <dbReference type="ChEBI" id="CHEBI:59789"/>
        <dbReference type="ChEBI" id="CHEBI:90615"/>
        <dbReference type="ChEBI" id="CHEBI:90616"/>
        <dbReference type="EC" id="2.1.1.72"/>
    </reaction>
</comment>
<comment type="caution">
    <text evidence="9">The sequence shown here is derived from an EMBL/GenBank/DDBJ whole genome shotgun (WGS) entry which is preliminary data.</text>
</comment>
<dbReference type="InterPro" id="IPR023095">
    <property type="entry name" value="Ade_MeTrfase_dom_2"/>
</dbReference>
<dbReference type="EC" id="2.1.1.72" evidence="2 8"/>
<protein>
    <recommendedName>
        <fullName evidence="2 8">Site-specific DNA-methyltransferase (adenine-specific)</fullName>
        <ecNumber evidence="2 8">2.1.1.72</ecNumber>
    </recommendedName>
</protein>
<dbReference type="GO" id="GO:1904047">
    <property type="term" value="F:S-adenosyl-L-methionine binding"/>
    <property type="evidence" value="ECO:0007669"/>
    <property type="project" value="TreeGrafter"/>
</dbReference>
<name>A0A2W4WK14_9CYAN</name>
<evidence type="ECO:0000313" key="9">
    <source>
        <dbReference type="EMBL" id="PZO44830.1"/>
    </source>
</evidence>
<keyword evidence="3 8" id="KW-0489">Methyltransferase</keyword>